<accession>A0A0G0P6C4</accession>
<organism evidence="2 3">
    <name type="scientific">Candidatus Yanofskybacteria bacterium GW2011_GWD2_39_48</name>
    <dbReference type="NCBI Taxonomy" id="1619031"/>
    <lineage>
        <taxon>Bacteria</taxon>
        <taxon>Candidatus Yanofskyibacteriota</taxon>
    </lineage>
</organism>
<sequence>MDLKLLIKDKRVVYTIIALVLILVVLGCVSFLYEGSLVMPPSNTKQFSVGGTVSAVTTKDGTSTYTLKTALPYSKFGKSSLVEVDKTFYIDNKSVVQVLMEDEEGNWSTAHPTIVRDAGGKVIKISGELAVNIIRKGDTVTISTEENVFSLDNFRADKVIIYR</sequence>
<comment type="caution">
    <text evidence="2">The sequence shown here is derived from an EMBL/GenBank/DDBJ whole genome shotgun (WGS) entry which is preliminary data.</text>
</comment>
<dbReference type="PROSITE" id="PS51257">
    <property type="entry name" value="PROKAR_LIPOPROTEIN"/>
    <property type="match status" value="1"/>
</dbReference>
<keyword evidence="1" id="KW-0472">Membrane</keyword>
<evidence type="ECO:0000256" key="1">
    <source>
        <dbReference type="SAM" id="Phobius"/>
    </source>
</evidence>
<protein>
    <submittedName>
        <fullName evidence="2">Uncharacterized protein</fullName>
    </submittedName>
</protein>
<reference evidence="2 3" key="1">
    <citation type="journal article" date="2015" name="Nature">
        <title>rRNA introns, odd ribosomes, and small enigmatic genomes across a large radiation of phyla.</title>
        <authorList>
            <person name="Brown C.T."/>
            <person name="Hug L.A."/>
            <person name="Thomas B.C."/>
            <person name="Sharon I."/>
            <person name="Castelle C.J."/>
            <person name="Singh A."/>
            <person name="Wilkins M.J."/>
            <person name="Williams K.H."/>
            <person name="Banfield J.F."/>
        </authorList>
    </citation>
    <scope>NUCLEOTIDE SEQUENCE [LARGE SCALE GENOMIC DNA]</scope>
</reference>
<proteinExistence type="predicted"/>
<dbReference type="EMBL" id="LBXD01000015">
    <property type="protein sequence ID" value="KKR23518.1"/>
    <property type="molecule type" value="Genomic_DNA"/>
</dbReference>
<name>A0A0G0P6C4_9BACT</name>
<dbReference type="AlphaFoldDB" id="A0A0G0P6C4"/>
<evidence type="ECO:0000313" key="3">
    <source>
        <dbReference type="Proteomes" id="UP000034764"/>
    </source>
</evidence>
<evidence type="ECO:0000313" key="2">
    <source>
        <dbReference type="EMBL" id="KKR23518.1"/>
    </source>
</evidence>
<dbReference type="Proteomes" id="UP000034764">
    <property type="component" value="Unassembled WGS sequence"/>
</dbReference>
<keyword evidence="1" id="KW-1133">Transmembrane helix</keyword>
<feature type="transmembrane region" description="Helical" evidence="1">
    <location>
        <begin position="12"/>
        <end position="33"/>
    </location>
</feature>
<keyword evidence="1" id="KW-0812">Transmembrane</keyword>
<gene>
    <name evidence="2" type="ORF">UT53_C0015G0001</name>
</gene>